<proteinExistence type="predicted"/>
<dbReference type="AlphaFoldDB" id="A0A5B0Q8X6"/>
<dbReference type="EMBL" id="VDEP01000304">
    <property type="protein sequence ID" value="KAA1109512.1"/>
    <property type="molecule type" value="Genomic_DNA"/>
</dbReference>
<sequence>MYLLNWKDTLPAVKHVPYRLEGNPSSAGPLKGGYQWIPAAADGYPPAGADSGCKWVGSTQERPETRWVGGWVWAACLPKKPILTRPSQTQPLIGFGFGQAFHFSVTPTATSISRPKKKKASPQPPPCTATSSTSSAIDPPAESQAAESDIDVQENQSDIVPTTPSISLLQATRGSELGKQPSNTENDSDQPSKKRKPTSDIWDHFTKKGTGQHANGQCKYCQKKMDAKTTNGTTLIDSPITSAASDNPYLVSTKLAKVLRLGSFLRRPHANYLPG</sequence>
<dbReference type="PANTHER" id="PTHR34396:SF25">
    <property type="entry name" value="BOUNDARY ELEMENT ASSOCIATED FACTOR"/>
    <property type="match status" value="1"/>
</dbReference>
<dbReference type="GO" id="GO:0005634">
    <property type="term" value="C:nucleus"/>
    <property type="evidence" value="ECO:0007669"/>
    <property type="project" value="TreeGrafter"/>
</dbReference>
<dbReference type="Proteomes" id="UP000325313">
    <property type="component" value="Unassembled WGS sequence"/>
</dbReference>
<accession>A0A5B0Q8X6</accession>
<evidence type="ECO:0000256" key="1">
    <source>
        <dbReference type="SAM" id="MobiDB-lite"/>
    </source>
</evidence>
<feature type="compositionally biased region" description="Low complexity" evidence="1">
    <location>
        <begin position="128"/>
        <end position="141"/>
    </location>
</feature>
<evidence type="ECO:0000313" key="2">
    <source>
        <dbReference type="EMBL" id="KAA1109512.1"/>
    </source>
</evidence>
<dbReference type="GO" id="GO:0006357">
    <property type="term" value="P:regulation of transcription by RNA polymerase II"/>
    <property type="evidence" value="ECO:0007669"/>
    <property type="project" value="TreeGrafter"/>
</dbReference>
<organism evidence="2 3">
    <name type="scientific">Puccinia graminis f. sp. tritici</name>
    <dbReference type="NCBI Taxonomy" id="56615"/>
    <lineage>
        <taxon>Eukaryota</taxon>
        <taxon>Fungi</taxon>
        <taxon>Dikarya</taxon>
        <taxon>Basidiomycota</taxon>
        <taxon>Pucciniomycotina</taxon>
        <taxon>Pucciniomycetes</taxon>
        <taxon>Pucciniales</taxon>
        <taxon>Pucciniaceae</taxon>
        <taxon>Puccinia</taxon>
    </lineage>
</organism>
<dbReference type="InterPro" id="IPR053031">
    <property type="entry name" value="Cuticle_assoc_protein"/>
</dbReference>
<comment type="caution">
    <text evidence="2">The sequence shown here is derived from an EMBL/GenBank/DDBJ whole genome shotgun (WGS) entry which is preliminary data.</text>
</comment>
<dbReference type="PANTHER" id="PTHR34396">
    <property type="entry name" value="OS03G0264950 PROTEIN-RELATED"/>
    <property type="match status" value="1"/>
</dbReference>
<reference evidence="2 3" key="1">
    <citation type="submission" date="2019-05" db="EMBL/GenBank/DDBJ databases">
        <title>Emergence of the Ug99 lineage of the wheat stem rust pathogen through somatic hybridization.</title>
        <authorList>
            <person name="Li F."/>
            <person name="Upadhyaya N.M."/>
            <person name="Sperschneider J."/>
            <person name="Matny O."/>
            <person name="Nguyen-Phuc H."/>
            <person name="Mago R."/>
            <person name="Raley C."/>
            <person name="Miller M.E."/>
            <person name="Silverstein K.A.T."/>
            <person name="Henningsen E."/>
            <person name="Hirsch C.D."/>
            <person name="Visser B."/>
            <person name="Pretorius Z.A."/>
            <person name="Steffenson B.J."/>
            <person name="Schwessinger B."/>
            <person name="Dodds P.N."/>
            <person name="Figueroa M."/>
        </authorList>
    </citation>
    <scope>NUCLEOTIDE SEQUENCE [LARGE SCALE GENOMIC DNA]</scope>
    <source>
        <strain evidence="2 3">Ug99</strain>
    </source>
</reference>
<feature type="region of interest" description="Disordered" evidence="1">
    <location>
        <begin position="108"/>
        <end position="215"/>
    </location>
</feature>
<feature type="compositionally biased region" description="Basic and acidic residues" evidence="1">
    <location>
        <begin position="197"/>
        <end position="206"/>
    </location>
</feature>
<protein>
    <recommendedName>
        <fullName evidence="4">BED-type domain-containing protein</fullName>
    </recommendedName>
</protein>
<feature type="compositionally biased region" description="Polar residues" evidence="1">
    <location>
        <begin position="153"/>
        <end position="173"/>
    </location>
</feature>
<gene>
    <name evidence="2" type="ORF">PGTUg99_014572</name>
</gene>
<evidence type="ECO:0008006" key="4">
    <source>
        <dbReference type="Google" id="ProtNLM"/>
    </source>
</evidence>
<evidence type="ECO:0000313" key="3">
    <source>
        <dbReference type="Proteomes" id="UP000325313"/>
    </source>
</evidence>
<name>A0A5B0Q8X6_PUCGR</name>
<dbReference type="GO" id="GO:1990837">
    <property type="term" value="F:sequence-specific double-stranded DNA binding"/>
    <property type="evidence" value="ECO:0007669"/>
    <property type="project" value="TreeGrafter"/>
</dbReference>